<feature type="transmembrane region" description="Helical" evidence="7">
    <location>
        <begin position="224"/>
        <end position="249"/>
    </location>
</feature>
<dbReference type="InterPro" id="IPR008952">
    <property type="entry name" value="Tetraspanin_EC2_sf"/>
</dbReference>
<evidence type="ECO:0000256" key="7">
    <source>
        <dbReference type="RuleBase" id="RU361218"/>
    </source>
</evidence>
<dbReference type="Gene3D" id="1.10.1450.10">
    <property type="entry name" value="Tetraspanin"/>
    <property type="match status" value="1"/>
</dbReference>
<evidence type="ECO:0000256" key="6">
    <source>
        <dbReference type="PIRSR" id="PIRSR002419-1"/>
    </source>
</evidence>
<dbReference type="PIRSF" id="PIRSF002419">
    <property type="entry name" value="Tetraspanin"/>
    <property type="match status" value="1"/>
</dbReference>
<dbReference type="SUPFAM" id="SSF48652">
    <property type="entry name" value="Tetraspanin"/>
    <property type="match status" value="1"/>
</dbReference>
<feature type="transmembrane region" description="Helical" evidence="7">
    <location>
        <begin position="78"/>
        <end position="102"/>
    </location>
</feature>
<protein>
    <recommendedName>
        <fullName evidence="7">Tetraspanin</fullName>
    </recommendedName>
</protein>
<dbReference type="Pfam" id="PF00335">
    <property type="entry name" value="Tetraspanin"/>
    <property type="match status" value="1"/>
</dbReference>
<feature type="disulfide bond" evidence="6">
    <location>
        <begin position="174"/>
        <end position="191"/>
    </location>
</feature>
<dbReference type="CDD" id="cd03127">
    <property type="entry name" value="tetraspanin_LEL"/>
    <property type="match status" value="1"/>
</dbReference>
<evidence type="ECO:0000256" key="1">
    <source>
        <dbReference type="ARBA" id="ARBA00004141"/>
    </source>
</evidence>
<comment type="similarity">
    <text evidence="2 7">Belongs to the tetraspanin (TM4SF) family.</text>
</comment>
<dbReference type="AlphaFoldDB" id="A0A0X3PRD7"/>
<feature type="non-terminal residue" evidence="8">
    <location>
        <position position="1"/>
    </location>
</feature>
<name>A0A0X3PRD7_SCHSO</name>
<dbReference type="InterPro" id="IPR018499">
    <property type="entry name" value="Tetraspanin/Peripherin"/>
</dbReference>
<dbReference type="PRINTS" id="PR00259">
    <property type="entry name" value="TMFOUR"/>
</dbReference>
<keyword evidence="5 7" id="KW-0472">Membrane</keyword>
<feature type="disulfide bond" evidence="6">
    <location>
        <begin position="173"/>
        <end position="213"/>
    </location>
</feature>
<keyword evidence="6" id="KW-1015">Disulfide bond</keyword>
<keyword evidence="3 7" id="KW-0812">Transmembrane</keyword>
<feature type="transmembrane region" description="Helical" evidence="7">
    <location>
        <begin position="108"/>
        <end position="132"/>
    </location>
</feature>
<gene>
    <name evidence="8" type="primary">CD9</name>
    <name evidence="8" type="ORF">TR166724</name>
</gene>
<evidence type="ECO:0000313" key="8">
    <source>
        <dbReference type="EMBL" id="JAP54108.1"/>
    </source>
</evidence>
<dbReference type="PANTHER" id="PTHR19282">
    <property type="entry name" value="TETRASPANIN"/>
    <property type="match status" value="1"/>
</dbReference>
<comment type="subcellular location">
    <subcellularLocation>
        <location evidence="1 7">Membrane</location>
        <topology evidence="1 7">Multi-pass membrane protein</topology>
    </subcellularLocation>
</comment>
<reference evidence="8" key="1">
    <citation type="submission" date="2016-01" db="EMBL/GenBank/DDBJ databases">
        <title>Reference transcriptome for the parasite Schistocephalus solidus: insights into the molecular evolution of parasitism.</title>
        <authorList>
            <person name="Hebert F.O."/>
            <person name="Grambauer S."/>
            <person name="Barber I."/>
            <person name="Landry C.R."/>
            <person name="Aubin-Horth N."/>
        </authorList>
    </citation>
    <scope>NUCLEOTIDE SEQUENCE</scope>
</reference>
<evidence type="ECO:0000256" key="3">
    <source>
        <dbReference type="ARBA" id="ARBA00022692"/>
    </source>
</evidence>
<keyword evidence="4 7" id="KW-1133">Transmembrane helix</keyword>
<feature type="transmembrane region" description="Helical" evidence="7">
    <location>
        <begin position="33"/>
        <end position="58"/>
    </location>
</feature>
<dbReference type="EMBL" id="GEEE01009117">
    <property type="protein sequence ID" value="JAP54108.1"/>
    <property type="molecule type" value="Transcribed_RNA"/>
</dbReference>
<evidence type="ECO:0000256" key="5">
    <source>
        <dbReference type="ARBA" id="ARBA00023136"/>
    </source>
</evidence>
<organism evidence="8">
    <name type="scientific">Schistocephalus solidus</name>
    <name type="common">Tapeworm</name>
    <dbReference type="NCBI Taxonomy" id="70667"/>
    <lineage>
        <taxon>Eukaryota</taxon>
        <taxon>Metazoa</taxon>
        <taxon>Spiralia</taxon>
        <taxon>Lophotrochozoa</taxon>
        <taxon>Platyhelminthes</taxon>
        <taxon>Cestoda</taxon>
        <taxon>Eucestoda</taxon>
        <taxon>Diphyllobothriidea</taxon>
        <taxon>Diphyllobothriidae</taxon>
        <taxon>Schistocephalus</taxon>
    </lineage>
</organism>
<dbReference type="InterPro" id="IPR000301">
    <property type="entry name" value="Tetraspanin_animals"/>
</dbReference>
<accession>A0A0X3PRD7</accession>
<dbReference type="PANTHER" id="PTHR19282:SF544">
    <property type="entry name" value="TETRASPANIN"/>
    <property type="match status" value="1"/>
</dbReference>
<evidence type="ECO:0000256" key="2">
    <source>
        <dbReference type="ARBA" id="ARBA00006840"/>
    </source>
</evidence>
<proteinExistence type="inferred from homology"/>
<dbReference type="GO" id="GO:0005886">
    <property type="term" value="C:plasma membrane"/>
    <property type="evidence" value="ECO:0007669"/>
    <property type="project" value="TreeGrafter"/>
</dbReference>
<sequence length="269" mass="30227">PRAGSSGEKNTFIYRVLIRNWKMGSACPQCLRIFLVIYNFLVVLIGLVILGFAVFAYLEPAAQELIEASGSRVIATTVIFILMGIGALTLIVALFGCCGAYHESAGLLATYFTFLIIIFTVQVVGATLGYVYRDQLLVDAEPTMRRGVDEYFQQLNPNTKVRFMDSVQKLLKCCGVTHPRDYRNHIPLACCNITTSSCQTTPIEEEHVYSEGCIRKYKQVAEEFLHIFFLVIVGITVFEIFGLFTSIIMCCSVRKYNTDYYEVNYATNA</sequence>
<evidence type="ECO:0000256" key="4">
    <source>
        <dbReference type="ARBA" id="ARBA00022989"/>
    </source>
</evidence>